<sequence>MFSVEDLLISHGYKSSRKPPAPYEGRCDGYRHEITEDRTGHGTVNGHEADTRAFVDIKKSLGREYLSDGESRRRNPEKHKNLQGSPAVWASEEGFCDQAPLGWSSRPKTDKDLAHWRRKGQDFTVLLGYTDKGDLETAGMSQPRGGNRNVREGQWQVGTRRPEMGMQKSVLEESWKMPEDAKWQNLSVESWSQPGKLGRQMSDGDGQRLLGELYLVTQGENALSSQNKGKSQSLPRVLSPEVLRFGEVPAYPQSNSSHLEFSKPPERGIPLIPLTKPKYGRPIKPPSYELHRQNRVAVEASGHQDHHQKDPPVTHLTKVSESRQDLPPQDSGLEPPVYIPPPSYKSPPQPNSHPRFSNEVPHHSLGSRVPQQHSGERTNPSRQQPSSGSCGAGDGFSADPHPLRGNPSHLQHVNAPDGSVQYIPFDDPRIRHIQLAYSQRLPEDTRPFGNSGRAVATAFLEPPLQEAQPDGAPPSPMPGSERGLRNSAPSHRRLMPATPPRGSESRALPDQRDSCGLREQRPWRGPNQESVRGQVPSQGDGTCETVAKLKKFELGTRTQNKKSAKKKTNETIFCLVSIPVPSEPHLPDTDRNNNDLKQSVDLENGFDKSGVLQEQRLLSLSSTDLELQALTGSIASMTRFQKQELGRPAEYKQTDDLSDSRATKHRELRYSGSWPGDQYRDQQTQTNFPEEPPNTQPPPDAKPGGTSNGLPTSTALAPSTFDKQRQWGLPLSDRKWRPQGSNPKGQGYLTPSSNSAFLSTSPPAAPGPAPKAYQTQPNGSCGDTRDRTTGPGPKREVVKGEEHPACSSKELFGQFLLKPVSRRPWDAISQLESFNKELQSQEESTGGSSGSSSGSSSRRNSSSSNGESVERERKEPKDGTYTRRGTVLPDGPRQEARAGQPPRMVGAGGPVFKPGRVKSKSESWSVELKPDHPDTHPPNTHPPSQNPLQAKDSRSVSGRPEDGSGVTERRTQEIEKNPNRHPGSPGQEKRVISTRLCPAFATPPLYRSPSLTGRKVQETRCVDVLKFVRPSKVTTPLRSDTAEERGSVVRLFVANKNQGTSEPDLRTVGLSSGLNHTASQLDDFLENLSAIEIPQHESLQVRAARILGIEVAVESLIPGHRRTGPSQPPGRGGSASDVERPVVSVSSHAARADAVRPPRDAHDSRRKCGWTESPLFVGERDTCSGRVNHASGHPDPSRDTSPHPHVPEAEPLSPVLDQKELKANQLCRSSLLHVVERTTWLPGAEKRFRSASKVIETLQGKLASPPSRMVMDRLVRMKEVDSVSRMRRLSSKSTDSGDEAEEGKPPRGQGEQRGSHGLPSGPDLAPKLGPEGAVSTRVLTLGKNGPLTAGVVEEKVGGDTFGLDTYDPSRVERV</sequence>
<feature type="region of interest" description="Disordered" evidence="1">
    <location>
        <begin position="1118"/>
        <end position="1167"/>
    </location>
</feature>
<feature type="compositionally biased region" description="Basic and acidic residues" evidence="1">
    <location>
        <begin position="868"/>
        <end position="881"/>
    </location>
</feature>
<dbReference type="PANTHER" id="PTHR34757:SF1">
    <property type="entry name" value="JUNCTIONAL CADHERIN 5-ASSOCIATED PROTEIN"/>
    <property type="match status" value="1"/>
</dbReference>
<protein>
    <submittedName>
        <fullName evidence="2">Junctional cadherin 5 associated</fullName>
    </submittedName>
</protein>
<dbReference type="RefSeq" id="XP_028934255.1">
    <property type="nucleotide sequence ID" value="XM_029078422.2"/>
</dbReference>
<feature type="compositionally biased region" description="Basic and acidic residues" evidence="1">
    <location>
        <begin position="503"/>
        <end position="522"/>
    </location>
</feature>
<evidence type="ECO:0000313" key="2">
    <source>
        <dbReference type="Ensembl" id="ENSOANP00000039200.1"/>
    </source>
</evidence>
<feature type="region of interest" description="Disordered" evidence="1">
    <location>
        <begin position="464"/>
        <end position="541"/>
    </location>
</feature>
<feature type="region of interest" description="Disordered" evidence="1">
    <location>
        <begin position="1281"/>
        <end position="1337"/>
    </location>
</feature>
<dbReference type="GO" id="GO:0032587">
    <property type="term" value="C:ruffle membrane"/>
    <property type="evidence" value="ECO:0000318"/>
    <property type="project" value="GO_Central"/>
</dbReference>
<dbReference type="Proteomes" id="UP000002279">
    <property type="component" value="Unplaced"/>
</dbReference>
<proteinExistence type="predicted"/>
<accession>A0A6I8NDT5</accession>
<dbReference type="GO" id="GO:1903589">
    <property type="term" value="P:positive regulation of blood vessel endothelial cell proliferation involved in sprouting angiogenesis"/>
    <property type="evidence" value="ECO:0000318"/>
    <property type="project" value="GO_Central"/>
</dbReference>
<feature type="compositionally biased region" description="Basic and acidic residues" evidence="1">
    <location>
        <begin position="66"/>
        <end position="80"/>
    </location>
</feature>
<dbReference type="RefSeq" id="XP_028934258.1">
    <property type="nucleotide sequence ID" value="XM_029078425.2"/>
</dbReference>
<feature type="region of interest" description="Disordered" evidence="1">
    <location>
        <begin position="1355"/>
        <end position="1374"/>
    </location>
</feature>
<dbReference type="OMA" id="DERGCRQ"/>
<dbReference type="InParanoid" id="A0A6I8NDT5"/>
<dbReference type="Pfam" id="PF15351">
    <property type="entry name" value="JCAD"/>
    <property type="match status" value="1"/>
</dbReference>
<feature type="compositionally biased region" description="Pro residues" evidence="1">
    <location>
        <begin position="337"/>
        <end position="351"/>
    </location>
</feature>
<dbReference type="GeneID" id="100076325"/>
<feature type="compositionally biased region" description="Pro residues" evidence="1">
    <location>
        <begin position="690"/>
        <end position="701"/>
    </location>
</feature>
<reference evidence="2" key="2">
    <citation type="submission" date="2025-09" db="UniProtKB">
        <authorList>
            <consortium name="Ensembl"/>
        </authorList>
    </citation>
    <scope>IDENTIFICATION</scope>
    <source>
        <strain evidence="2">Glennie</strain>
    </source>
</reference>
<feature type="compositionally biased region" description="Basic and acidic residues" evidence="1">
    <location>
        <begin position="645"/>
        <end position="662"/>
    </location>
</feature>
<feature type="compositionally biased region" description="Basic and acidic residues" evidence="1">
    <location>
        <begin position="1195"/>
        <end position="1208"/>
    </location>
</feature>
<dbReference type="RefSeq" id="XP_028934256.1">
    <property type="nucleotide sequence ID" value="XM_029078423.2"/>
</dbReference>
<dbReference type="GO" id="GO:0005912">
    <property type="term" value="C:adherens junction"/>
    <property type="evidence" value="ECO:0000318"/>
    <property type="project" value="GO_Central"/>
</dbReference>
<feature type="compositionally biased region" description="Polar residues" evidence="1">
    <location>
        <begin position="708"/>
        <end position="717"/>
    </location>
</feature>
<dbReference type="InterPro" id="IPR028221">
    <property type="entry name" value="JCAD"/>
</dbReference>
<dbReference type="RefSeq" id="XP_007665975.1">
    <property type="nucleotide sequence ID" value="XM_007667785.4"/>
</dbReference>
<evidence type="ECO:0000256" key="1">
    <source>
        <dbReference type="SAM" id="MobiDB-lite"/>
    </source>
</evidence>
<feature type="compositionally biased region" description="Polar residues" evidence="1">
    <location>
        <begin position="739"/>
        <end position="761"/>
    </location>
</feature>
<feature type="region of interest" description="Disordered" evidence="1">
    <location>
        <begin position="66"/>
        <end position="86"/>
    </location>
</feature>
<dbReference type="CTD" id="57608"/>
<feature type="compositionally biased region" description="Basic and acidic residues" evidence="1">
    <location>
        <begin position="951"/>
        <end position="978"/>
    </location>
</feature>
<dbReference type="KEGG" id="oaa:100076325"/>
<reference evidence="2" key="1">
    <citation type="submission" date="2025-08" db="UniProtKB">
        <authorList>
            <consortium name="Ensembl"/>
        </authorList>
    </citation>
    <scope>IDENTIFICATION</scope>
    <source>
        <strain evidence="2">Glennie</strain>
    </source>
</reference>
<organism evidence="2 3">
    <name type="scientific">Ornithorhynchus anatinus</name>
    <name type="common">Duckbill platypus</name>
    <dbReference type="NCBI Taxonomy" id="9258"/>
    <lineage>
        <taxon>Eukaryota</taxon>
        <taxon>Metazoa</taxon>
        <taxon>Chordata</taxon>
        <taxon>Craniata</taxon>
        <taxon>Vertebrata</taxon>
        <taxon>Euteleostomi</taxon>
        <taxon>Mammalia</taxon>
        <taxon>Monotremata</taxon>
        <taxon>Ornithorhynchidae</taxon>
        <taxon>Ornithorhynchus</taxon>
    </lineage>
</organism>
<feature type="compositionally biased region" description="Polar residues" evidence="1">
    <location>
        <begin position="527"/>
        <end position="540"/>
    </location>
</feature>
<keyword evidence="3" id="KW-1185">Reference proteome</keyword>
<feature type="compositionally biased region" description="Low complexity" evidence="1">
    <location>
        <begin position="841"/>
        <end position="867"/>
    </location>
</feature>
<feature type="compositionally biased region" description="Basic and acidic residues" evidence="1">
    <location>
        <begin position="783"/>
        <end position="804"/>
    </location>
</feature>
<evidence type="ECO:0000313" key="3">
    <source>
        <dbReference type="Proteomes" id="UP000002279"/>
    </source>
</evidence>
<dbReference type="PANTHER" id="PTHR34757">
    <property type="entry name" value="JUNCTIONAL PROTEIN ASSOCIATED WITH CORONARY ARTERY DISEASE"/>
    <property type="match status" value="1"/>
</dbReference>
<dbReference type="GeneTree" id="ENSGT00390000015348"/>
<dbReference type="FunCoup" id="A0A6I8NDT5">
    <property type="interactions" value="193"/>
</dbReference>
<feature type="compositionally biased region" description="Basic and acidic residues" evidence="1">
    <location>
        <begin position="1150"/>
        <end position="1163"/>
    </location>
</feature>
<gene>
    <name evidence="2" type="primary">JCAD</name>
</gene>
<feature type="compositionally biased region" description="Basic and acidic residues" evidence="1">
    <location>
        <begin position="302"/>
        <end position="324"/>
    </location>
</feature>
<feature type="region of interest" description="Disordered" evidence="1">
    <location>
        <begin position="251"/>
        <end position="423"/>
    </location>
</feature>
<name>A0A6I8NDT5_ORNAN</name>
<feature type="compositionally biased region" description="Polar residues" evidence="1">
    <location>
        <begin position="369"/>
        <end position="389"/>
    </location>
</feature>
<dbReference type="OrthoDB" id="8669630at2759"/>
<feature type="region of interest" description="Disordered" evidence="1">
    <location>
        <begin position="833"/>
        <end position="989"/>
    </location>
</feature>
<dbReference type="Bgee" id="ENSOANG00000042849">
    <property type="expression patterns" value="Expressed in heart and 8 other cell types or tissues"/>
</dbReference>
<feature type="region of interest" description="Disordered" evidence="1">
    <location>
        <begin position="645"/>
        <end position="810"/>
    </location>
</feature>
<dbReference type="RefSeq" id="XP_028934257.1">
    <property type="nucleotide sequence ID" value="XM_029078424.1"/>
</dbReference>
<dbReference type="Ensembl" id="ENSOANT00000046667.1">
    <property type="protein sequence ID" value="ENSOANP00000039200.1"/>
    <property type="gene ID" value="ENSOANG00000042849.1"/>
</dbReference>
<feature type="region of interest" description="Disordered" evidence="1">
    <location>
        <begin position="1180"/>
        <end position="1215"/>
    </location>
</feature>